<protein>
    <submittedName>
        <fullName evidence="1">Uncharacterized protein</fullName>
    </submittedName>
</protein>
<gene>
    <name evidence="1" type="ORF">BDN72DRAFT_781498</name>
</gene>
<dbReference type="EMBL" id="ML209170">
    <property type="protein sequence ID" value="TFK58852.1"/>
    <property type="molecule type" value="Genomic_DNA"/>
</dbReference>
<keyword evidence="2" id="KW-1185">Reference proteome</keyword>
<reference evidence="1 2" key="1">
    <citation type="journal article" date="2019" name="Nat. Ecol. Evol.">
        <title>Megaphylogeny resolves global patterns of mushroom evolution.</title>
        <authorList>
            <person name="Varga T."/>
            <person name="Krizsan K."/>
            <person name="Foldi C."/>
            <person name="Dima B."/>
            <person name="Sanchez-Garcia M."/>
            <person name="Sanchez-Ramirez S."/>
            <person name="Szollosi G.J."/>
            <person name="Szarkandi J.G."/>
            <person name="Papp V."/>
            <person name="Albert L."/>
            <person name="Andreopoulos W."/>
            <person name="Angelini C."/>
            <person name="Antonin V."/>
            <person name="Barry K.W."/>
            <person name="Bougher N.L."/>
            <person name="Buchanan P."/>
            <person name="Buyck B."/>
            <person name="Bense V."/>
            <person name="Catcheside P."/>
            <person name="Chovatia M."/>
            <person name="Cooper J."/>
            <person name="Damon W."/>
            <person name="Desjardin D."/>
            <person name="Finy P."/>
            <person name="Geml J."/>
            <person name="Haridas S."/>
            <person name="Hughes K."/>
            <person name="Justo A."/>
            <person name="Karasinski D."/>
            <person name="Kautmanova I."/>
            <person name="Kiss B."/>
            <person name="Kocsube S."/>
            <person name="Kotiranta H."/>
            <person name="LaButti K.M."/>
            <person name="Lechner B.E."/>
            <person name="Liimatainen K."/>
            <person name="Lipzen A."/>
            <person name="Lukacs Z."/>
            <person name="Mihaltcheva S."/>
            <person name="Morgado L.N."/>
            <person name="Niskanen T."/>
            <person name="Noordeloos M.E."/>
            <person name="Ohm R.A."/>
            <person name="Ortiz-Santana B."/>
            <person name="Ovrebo C."/>
            <person name="Racz N."/>
            <person name="Riley R."/>
            <person name="Savchenko A."/>
            <person name="Shiryaev A."/>
            <person name="Soop K."/>
            <person name="Spirin V."/>
            <person name="Szebenyi C."/>
            <person name="Tomsovsky M."/>
            <person name="Tulloss R.E."/>
            <person name="Uehling J."/>
            <person name="Grigoriev I.V."/>
            <person name="Vagvolgyi C."/>
            <person name="Papp T."/>
            <person name="Martin F.M."/>
            <person name="Miettinen O."/>
            <person name="Hibbett D.S."/>
            <person name="Nagy L.G."/>
        </authorList>
    </citation>
    <scope>NUCLEOTIDE SEQUENCE [LARGE SCALE GENOMIC DNA]</scope>
    <source>
        <strain evidence="1 2">NL-1719</strain>
    </source>
</reference>
<sequence>MHLAALNIPQLLTSLWRGQLRSDSVTLEDCSHAYLIGDVWQEHGALIEASKRYLPTSFGRAPRNPAQKINSGYKAWEFMLYIWALGPAVFRPYLSDNHWQHFCKLVRGIRIVEQREIHHTQLQAAHTLLIEWVTEYEEMYYARDPDAIHLVRPCVHLVAHLVPETFRWGPLNLVAQWSLENTIGNLGREVRQPSNPFANLAERGLRRAQVNAAVAIDPTLTINKSYPQASLSISKGYTLLPARDETPYEVLPRENSAILQYLQKARLTLPTDEEELSIIRWGAVALPNGQRARSKWREVLRAPETTRQTRDISGVGQRFGEVQYFFQLNTSEGTRNLVLLSLYTRPDEQLYNSSHQTLYACRYTGSISLLVVEVTTILSVVGVAPLPRCEREIEDNEYLEYVYIIEKPFLSVLELAGLEDEYEEDSST</sequence>
<dbReference type="Proteomes" id="UP000308600">
    <property type="component" value="Unassembled WGS sequence"/>
</dbReference>
<proteinExistence type="predicted"/>
<evidence type="ECO:0000313" key="1">
    <source>
        <dbReference type="EMBL" id="TFK58852.1"/>
    </source>
</evidence>
<accession>A0ACD3A1T5</accession>
<organism evidence="1 2">
    <name type="scientific">Pluteus cervinus</name>
    <dbReference type="NCBI Taxonomy" id="181527"/>
    <lineage>
        <taxon>Eukaryota</taxon>
        <taxon>Fungi</taxon>
        <taxon>Dikarya</taxon>
        <taxon>Basidiomycota</taxon>
        <taxon>Agaricomycotina</taxon>
        <taxon>Agaricomycetes</taxon>
        <taxon>Agaricomycetidae</taxon>
        <taxon>Agaricales</taxon>
        <taxon>Pluteineae</taxon>
        <taxon>Pluteaceae</taxon>
        <taxon>Pluteus</taxon>
    </lineage>
</organism>
<evidence type="ECO:0000313" key="2">
    <source>
        <dbReference type="Proteomes" id="UP000308600"/>
    </source>
</evidence>
<name>A0ACD3A1T5_9AGAR</name>